<gene>
    <name evidence="8" type="primary">ssuA_4</name>
    <name evidence="8" type="ORF">NBEOAGPD_4140</name>
</gene>
<dbReference type="RefSeq" id="WP_238305820.1">
    <property type="nucleotide sequence ID" value="NZ_BPQM01000117.1"/>
</dbReference>
<feature type="domain" description="Solute-binding protein family 3/N-terminal" evidence="7">
    <location>
        <begin position="52"/>
        <end position="267"/>
    </location>
</feature>
<keyword evidence="2" id="KW-0813">Transport</keyword>
<dbReference type="FunFam" id="3.40.190.10:FF:000050">
    <property type="entry name" value="Sulfonate ABC transporter substrate-binding protein"/>
    <property type="match status" value="1"/>
</dbReference>
<dbReference type="Gene3D" id="3.40.190.10">
    <property type="entry name" value="Periplasmic binding protein-like II"/>
    <property type="match status" value="2"/>
</dbReference>
<evidence type="ECO:0000256" key="2">
    <source>
        <dbReference type="ARBA" id="ARBA00022448"/>
    </source>
</evidence>
<comment type="similarity">
    <text evidence="1">Belongs to the bacterial solute-binding protein SsuA/TauA family.</text>
</comment>
<evidence type="ECO:0000256" key="5">
    <source>
        <dbReference type="ARBA" id="ARBA00070228"/>
    </source>
</evidence>
<feature type="transmembrane region" description="Helical" evidence="6">
    <location>
        <begin position="20"/>
        <end position="39"/>
    </location>
</feature>
<dbReference type="AlphaFoldDB" id="A0AA37MF74"/>
<dbReference type="PANTHER" id="PTHR30024">
    <property type="entry name" value="ALIPHATIC SULFONATES-BINDING PROTEIN-RELATED"/>
    <property type="match status" value="1"/>
</dbReference>
<reference evidence="8" key="1">
    <citation type="journal article" date="2016" name="Front. Microbiol.">
        <title>Genome Sequence of the Piezophilic, Mesophilic Sulfate-Reducing Bacterium Desulfovibrio indicus J2T.</title>
        <authorList>
            <person name="Cao J."/>
            <person name="Maignien L."/>
            <person name="Shao Z."/>
            <person name="Alain K."/>
            <person name="Jebbar M."/>
        </authorList>
    </citation>
    <scope>NUCLEOTIDE SEQUENCE</scope>
    <source>
        <strain evidence="8">NBRC 103626</strain>
    </source>
</reference>
<keyword evidence="9" id="KW-1185">Reference proteome</keyword>
<keyword evidence="6" id="KW-1133">Transmembrane helix</keyword>
<evidence type="ECO:0000313" key="8">
    <source>
        <dbReference type="EMBL" id="GJD80896.1"/>
    </source>
</evidence>
<protein>
    <recommendedName>
        <fullName evidence="5">Putative aliphatic sulfonates-binding protein</fullName>
    </recommendedName>
</protein>
<dbReference type="InterPro" id="IPR015168">
    <property type="entry name" value="SsuA/THI5"/>
</dbReference>
<evidence type="ECO:0000256" key="3">
    <source>
        <dbReference type="ARBA" id="ARBA00022729"/>
    </source>
</evidence>
<comment type="caution">
    <text evidence="8">The sequence shown here is derived from an EMBL/GenBank/DDBJ whole genome shotgun (WGS) entry which is preliminary data.</text>
</comment>
<sequence>MTDDSPREGLRDGPTSRRRLLQAGVGAAGACALGLPFGLPLGPPAARAAERVVRISMQRSSVLFTVLKVRGLLAERLAPLGFAPSWHLFTSVIEPMNAGAVDIHADVADAVPIFTQSANAPLTFYARERGSPAAEAIIVPADSAIRTVADLKGRTVGVSRGSGSHFVLAAALKRAGLGFADIRPAYLQAPEGAAAFEKGSIDAWSIWDPFLAFAEAKRPVRMLADGSGLTSYHRYYFVNDAFVAEHPQIVVAVYEALIEAGRWVKAEPEAAAALLAPLWGDVPPAVVAAANARRTYVVEPVAREQLGEQQDIADVFLEAKLIPRRIDATAVKIFQPSSVRG</sequence>
<dbReference type="Proteomes" id="UP001055108">
    <property type="component" value="Unassembled WGS sequence"/>
</dbReference>
<evidence type="ECO:0000256" key="4">
    <source>
        <dbReference type="ARBA" id="ARBA00055538"/>
    </source>
</evidence>
<dbReference type="PANTHER" id="PTHR30024:SF42">
    <property type="entry name" value="ALIPHATIC SULFONATES-BINDING PROTEIN-RELATED"/>
    <property type="match status" value="1"/>
</dbReference>
<dbReference type="SMART" id="SM00062">
    <property type="entry name" value="PBPb"/>
    <property type="match status" value="1"/>
</dbReference>
<keyword evidence="6" id="KW-0472">Membrane</keyword>
<comment type="function">
    <text evidence="4">Part of a binding-protein-dependent transport system for aliphatic sulfonates. Putative binding protein.</text>
</comment>
<dbReference type="PROSITE" id="PS51257">
    <property type="entry name" value="PROKAR_LIPOPROTEIN"/>
    <property type="match status" value="1"/>
</dbReference>
<proteinExistence type="inferred from homology"/>
<dbReference type="InterPro" id="IPR001638">
    <property type="entry name" value="Solute-binding_3/MltF_N"/>
</dbReference>
<dbReference type="InterPro" id="IPR006311">
    <property type="entry name" value="TAT_signal"/>
</dbReference>
<dbReference type="PROSITE" id="PS51318">
    <property type="entry name" value="TAT"/>
    <property type="match status" value="1"/>
</dbReference>
<accession>A0AA37MF74</accession>
<evidence type="ECO:0000256" key="1">
    <source>
        <dbReference type="ARBA" id="ARBA00010742"/>
    </source>
</evidence>
<evidence type="ECO:0000259" key="7">
    <source>
        <dbReference type="SMART" id="SM00062"/>
    </source>
</evidence>
<organism evidence="8 9">
    <name type="scientific">Methylobacterium gregans</name>
    <dbReference type="NCBI Taxonomy" id="374424"/>
    <lineage>
        <taxon>Bacteria</taxon>
        <taxon>Pseudomonadati</taxon>
        <taxon>Pseudomonadota</taxon>
        <taxon>Alphaproteobacteria</taxon>
        <taxon>Hyphomicrobiales</taxon>
        <taxon>Methylobacteriaceae</taxon>
        <taxon>Methylobacterium</taxon>
    </lineage>
</organism>
<dbReference type="Pfam" id="PF09084">
    <property type="entry name" value="NMT1"/>
    <property type="match status" value="1"/>
</dbReference>
<evidence type="ECO:0000256" key="6">
    <source>
        <dbReference type="SAM" id="Phobius"/>
    </source>
</evidence>
<reference evidence="8" key="2">
    <citation type="submission" date="2021-08" db="EMBL/GenBank/DDBJ databases">
        <authorList>
            <person name="Tani A."/>
            <person name="Ola A."/>
            <person name="Ogura Y."/>
            <person name="Katsura K."/>
            <person name="Hayashi T."/>
        </authorList>
    </citation>
    <scope>NUCLEOTIDE SEQUENCE</scope>
    <source>
        <strain evidence="8">NBRC 103626</strain>
    </source>
</reference>
<evidence type="ECO:0000313" key="9">
    <source>
        <dbReference type="Proteomes" id="UP001055108"/>
    </source>
</evidence>
<name>A0AA37MF74_9HYPH</name>
<dbReference type="EMBL" id="BPQM01000117">
    <property type="protein sequence ID" value="GJD80896.1"/>
    <property type="molecule type" value="Genomic_DNA"/>
</dbReference>
<keyword evidence="3" id="KW-0732">Signal</keyword>
<keyword evidence="6" id="KW-0812">Transmembrane</keyword>
<dbReference type="SUPFAM" id="SSF53850">
    <property type="entry name" value="Periplasmic binding protein-like II"/>
    <property type="match status" value="1"/>
</dbReference>